<dbReference type="PROSITE" id="PS51470">
    <property type="entry name" value="FG_GAP"/>
    <property type="match status" value="1"/>
</dbReference>
<name>A0A3S3U4Q3_9ACTN</name>
<sequence>MGGDAGAGLVRVVYGGSESTAQIDQDLGRVPGGAKPNDGFGQSPATVDYDQDGYTDLVVSTPGVRWSAVVTAAAVPR</sequence>
<reference evidence="5 6" key="1">
    <citation type="submission" date="2019-01" db="EMBL/GenBank/DDBJ databases">
        <title>Genome sequences of Streptomyces and Rhizobium isolates collected from root and soil.</title>
        <authorList>
            <person name="Chhettri S."/>
            <person name="Sevigny J.L."/>
            <person name="Sen A."/>
            <person name="Ennis N."/>
            <person name="Tisa L."/>
        </authorList>
    </citation>
    <scope>NUCLEOTIDE SEQUENCE [LARGE SCALE GENOMIC DNA]</scope>
    <source>
        <strain evidence="5 6">San01</strain>
    </source>
</reference>
<dbReference type="Pfam" id="PF01839">
    <property type="entry name" value="FG-GAP"/>
    <property type="match status" value="1"/>
</dbReference>
<feature type="region of interest" description="Disordered" evidence="4">
    <location>
        <begin position="24"/>
        <end position="46"/>
    </location>
</feature>
<keyword evidence="6" id="KW-1185">Reference proteome</keyword>
<dbReference type="Proteomes" id="UP000283128">
    <property type="component" value="Unassembled WGS sequence"/>
</dbReference>
<protein>
    <recommendedName>
        <fullName evidence="7">VCBS repeat-containing protein</fullName>
    </recommendedName>
</protein>
<evidence type="ECO:0000313" key="5">
    <source>
        <dbReference type="EMBL" id="RVU15513.1"/>
    </source>
</evidence>
<comment type="caution">
    <text evidence="5">The sequence shown here is derived from an EMBL/GenBank/DDBJ whole genome shotgun (WGS) entry which is preliminary data.</text>
</comment>
<dbReference type="OrthoDB" id="4330330at2"/>
<dbReference type="EMBL" id="RZYA01000032">
    <property type="protein sequence ID" value="RVU15513.1"/>
    <property type="molecule type" value="Genomic_DNA"/>
</dbReference>
<keyword evidence="1" id="KW-0732">Signal</keyword>
<proteinExistence type="predicted"/>
<evidence type="ECO:0000256" key="1">
    <source>
        <dbReference type="ARBA" id="ARBA00022729"/>
    </source>
</evidence>
<keyword evidence="3" id="KW-0325">Glycoprotein</keyword>
<organism evidence="5 6">
    <name type="scientific">Streptomyces antnestii</name>
    <dbReference type="NCBI Taxonomy" id="2494256"/>
    <lineage>
        <taxon>Bacteria</taxon>
        <taxon>Bacillati</taxon>
        <taxon>Actinomycetota</taxon>
        <taxon>Actinomycetes</taxon>
        <taxon>Kitasatosporales</taxon>
        <taxon>Streptomycetaceae</taxon>
        <taxon>Streptomyces</taxon>
    </lineage>
</organism>
<dbReference type="Gene3D" id="2.130.10.130">
    <property type="entry name" value="Integrin alpha, N-terminal"/>
    <property type="match status" value="1"/>
</dbReference>
<dbReference type="InterPro" id="IPR013519">
    <property type="entry name" value="Int_alpha_beta-p"/>
</dbReference>
<evidence type="ECO:0000256" key="4">
    <source>
        <dbReference type="SAM" id="MobiDB-lite"/>
    </source>
</evidence>
<evidence type="ECO:0008006" key="7">
    <source>
        <dbReference type="Google" id="ProtNLM"/>
    </source>
</evidence>
<dbReference type="AlphaFoldDB" id="A0A3S3U4Q3"/>
<gene>
    <name evidence="5" type="ORF">EOT10_38650</name>
</gene>
<evidence type="ECO:0000313" key="6">
    <source>
        <dbReference type="Proteomes" id="UP000283128"/>
    </source>
</evidence>
<dbReference type="SUPFAM" id="SSF69318">
    <property type="entry name" value="Integrin alpha N-terminal domain"/>
    <property type="match status" value="1"/>
</dbReference>
<accession>A0A3S3U4Q3</accession>
<evidence type="ECO:0000256" key="2">
    <source>
        <dbReference type="ARBA" id="ARBA00022737"/>
    </source>
</evidence>
<dbReference type="InterPro" id="IPR013517">
    <property type="entry name" value="FG-GAP"/>
</dbReference>
<evidence type="ECO:0000256" key="3">
    <source>
        <dbReference type="ARBA" id="ARBA00023180"/>
    </source>
</evidence>
<dbReference type="InterPro" id="IPR028994">
    <property type="entry name" value="Integrin_alpha_N"/>
</dbReference>
<keyword evidence="2" id="KW-0677">Repeat</keyword>